<keyword evidence="7 10" id="KW-0067">ATP-binding</keyword>
<keyword evidence="3" id="KW-0723">Serine/threonine-protein kinase</keyword>
<dbReference type="GeneID" id="18925727"/>
<dbReference type="OrthoDB" id="193931at2759"/>
<dbReference type="GO" id="GO:0106310">
    <property type="term" value="F:protein serine kinase activity"/>
    <property type="evidence" value="ECO:0007669"/>
    <property type="project" value="RHEA"/>
</dbReference>
<feature type="compositionally biased region" description="Polar residues" evidence="11">
    <location>
        <begin position="668"/>
        <end position="683"/>
    </location>
</feature>
<dbReference type="EMBL" id="GL883100">
    <property type="protein sequence ID" value="EGG08521.1"/>
    <property type="molecule type" value="Genomic_DNA"/>
</dbReference>
<dbReference type="Gene3D" id="3.30.310.80">
    <property type="entry name" value="Kinase associated domain 1, KA1"/>
    <property type="match status" value="1"/>
</dbReference>
<feature type="binding site" evidence="10">
    <location>
        <position position="41"/>
    </location>
    <ligand>
        <name>ATP</name>
        <dbReference type="ChEBI" id="CHEBI:30616"/>
    </ligand>
</feature>
<feature type="compositionally biased region" description="Polar residues" evidence="11">
    <location>
        <begin position="594"/>
        <end position="603"/>
    </location>
</feature>
<dbReference type="InterPro" id="IPR001772">
    <property type="entry name" value="KA1_dom"/>
</dbReference>
<feature type="compositionally biased region" description="Polar residues" evidence="11">
    <location>
        <begin position="905"/>
        <end position="915"/>
    </location>
</feature>
<reference evidence="15" key="1">
    <citation type="journal article" date="2011" name="Proc. Natl. Acad. Sci. U.S.A.">
        <title>Obligate biotrophy features unraveled by the genomic analysis of rust fungi.</title>
        <authorList>
            <person name="Duplessis S."/>
            <person name="Cuomo C.A."/>
            <person name="Lin Y.-C."/>
            <person name="Aerts A."/>
            <person name="Tisserant E."/>
            <person name="Veneault-Fourrey C."/>
            <person name="Joly D.L."/>
            <person name="Hacquard S."/>
            <person name="Amselem J."/>
            <person name="Cantarel B.L."/>
            <person name="Chiu R."/>
            <person name="Coutinho P.M."/>
            <person name="Feau N."/>
            <person name="Field M."/>
            <person name="Frey P."/>
            <person name="Gelhaye E."/>
            <person name="Goldberg J."/>
            <person name="Grabherr M.G."/>
            <person name="Kodira C.D."/>
            <person name="Kohler A."/>
            <person name="Kuees U."/>
            <person name="Lindquist E.A."/>
            <person name="Lucas S.M."/>
            <person name="Mago R."/>
            <person name="Mauceli E."/>
            <person name="Morin E."/>
            <person name="Murat C."/>
            <person name="Pangilinan J.L."/>
            <person name="Park R."/>
            <person name="Pearson M."/>
            <person name="Quesneville H."/>
            <person name="Rouhier N."/>
            <person name="Sakthikumar S."/>
            <person name="Salamov A.A."/>
            <person name="Schmutz J."/>
            <person name="Selles B."/>
            <person name="Shapiro H."/>
            <person name="Tanguay P."/>
            <person name="Tuskan G.A."/>
            <person name="Henrissat B."/>
            <person name="Van de Peer Y."/>
            <person name="Rouze P."/>
            <person name="Ellis J.G."/>
            <person name="Dodds P.N."/>
            <person name="Schein J.E."/>
            <person name="Zhong S."/>
            <person name="Hamelin R.C."/>
            <person name="Grigoriev I.V."/>
            <person name="Szabo L.J."/>
            <person name="Martin F."/>
        </authorList>
    </citation>
    <scope>NUCLEOTIDE SEQUENCE [LARGE SCALE GENOMIC DNA]</scope>
    <source>
        <strain evidence="15">98AG31 / pathotype 3-4-7</strain>
    </source>
</reference>
<dbReference type="FunFam" id="1.10.510.10:FF:000792">
    <property type="entry name" value="Non-specific serine/threonine protein kinase"/>
    <property type="match status" value="1"/>
</dbReference>
<dbReference type="Pfam" id="PF02149">
    <property type="entry name" value="KA1"/>
    <property type="match status" value="1"/>
</dbReference>
<evidence type="ECO:0000256" key="10">
    <source>
        <dbReference type="PROSITE-ProRule" id="PRU10141"/>
    </source>
</evidence>
<dbReference type="HOGENOM" id="CLU_002664_0_2_1"/>
<dbReference type="GO" id="GO:0000226">
    <property type="term" value="P:microtubule cytoskeleton organization"/>
    <property type="evidence" value="ECO:0007669"/>
    <property type="project" value="TreeGrafter"/>
</dbReference>
<evidence type="ECO:0000256" key="3">
    <source>
        <dbReference type="ARBA" id="ARBA00022527"/>
    </source>
</evidence>
<evidence type="ECO:0000256" key="11">
    <source>
        <dbReference type="SAM" id="MobiDB-lite"/>
    </source>
</evidence>
<evidence type="ECO:0000256" key="9">
    <source>
        <dbReference type="ARBA" id="ARBA00048679"/>
    </source>
</evidence>
<feature type="compositionally biased region" description="Polar residues" evidence="11">
    <location>
        <begin position="718"/>
        <end position="740"/>
    </location>
</feature>
<dbReference type="AlphaFoldDB" id="F4RGK0"/>
<dbReference type="SUPFAM" id="SSF56112">
    <property type="entry name" value="Protein kinase-like (PK-like)"/>
    <property type="match status" value="1"/>
</dbReference>
<feature type="region of interest" description="Disordered" evidence="11">
    <location>
        <begin position="894"/>
        <end position="932"/>
    </location>
</feature>
<dbReference type="EC" id="2.7.11.1" evidence="2"/>
<evidence type="ECO:0000256" key="1">
    <source>
        <dbReference type="ARBA" id="ARBA00010791"/>
    </source>
</evidence>
<dbReference type="Pfam" id="PF00069">
    <property type="entry name" value="Pkinase"/>
    <property type="match status" value="1"/>
</dbReference>
<dbReference type="VEuPathDB" id="FungiDB:MELLADRAFT_115980"/>
<dbReference type="STRING" id="747676.F4RGK0"/>
<dbReference type="CDD" id="cd14077">
    <property type="entry name" value="STKc_Kin1_2"/>
    <property type="match status" value="1"/>
</dbReference>
<evidence type="ECO:0000259" key="12">
    <source>
        <dbReference type="PROSITE" id="PS50011"/>
    </source>
</evidence>
<feature type="region of interest" description="Disordered" evidence="11">
    <location>
        <begin position="645"/>
        <end position="817"/>
    </location>
</feature>
<keyword evidence="5 10" id="KW-0547">Nucleotide-binding</keyword>
<feature type="compositionally biased region" description="Basic and acidic residues" evidence="11">
    <location>
        <begin position="792"/>
        <end position="809"/>
    </location>
</feature>
<evidence type="ECO:0000256" key="4">
    <source>
        <dbReference type="ARBA" id="ARBA00022679"/>
    </source>
</evidence>
<protein>
    <recommendedName>
        <fullName evidence="2">non-specific serine/threonine protein kinase</fullName>
        <ecNumber evidence="2">2.7.11.1</ecNumber>
    </recommendedName>
</protein>
<dbReference type="PANTHER" id="PTHR24346">
    <property type="entry name" value="MAP/MICROTUBULE AFFINITY-REGULATING KINASE"/>
    <property type="match status" value="1"/>
</dbReference>
<feature type="compositionally biased region" description="Low complexity" evidence="11">
    <location>
        <begin position="371"/>
        <end position="383"/>
    </location>
</feature>
<dbReference type="eggNOG" id="KOG0583">
    <property type="taxonomic scope" value="Eukaryota"/>
</dbReference>
<keyword evidence="4" id="KW-0808">Transferase</keyword>
<dbReference type="SMART" id="SM00220">
    <property type="entry name" value="S_TKc"/>
    <property type="match status" value="1"/>
</dbReference>
<dbReference type="GO" id="GO:0004674">
    <property type="term" value="F:protein serine/threonine kinase activity"/>
    <property type="evidence" value="ECO:0007669"/>
    <property type="project" value="UniProtKB-KW"/>
</dbReference>
<comment type="catalytic activity">
    <reaction evidence="8">
        <text>L-threonyl-[protein] + ATP = O-phospho-L-threonyl-[protein] + ADP + H(+)</text>
        <dbReference type="Rhea" id="RHEA:46608"/>
        <dbReference type="Rhea" id="RHEA-COMP:11060"/>
        <dbReference type="Rhea" id="RHEA-COMP:11605"/>
        <dbReference type="ChEBI" id="CHEBI:15378"/>
        <dbReference type="ChEBI" id="CHEBI:30013"/>
        <dbReference type="ChEBI" id="CHEBI:30616"/>
        <dbReference type="ChEBI" id="CHEBI:61977"/>
        <dbReference type="ChEBI" id="CHEBI:456216"/>
        <dbReference type="EC" id="2.7.11.1"/>
    </reaction>
</comment>
<evidence type="ECO:0000256" key="7">
    <source>
        <dbReference type="ARBA" id="ARBA00022840"/>
    </source>
</evidence>
<name>F4RGK0_MELLP</name>
<gene>
    <name evidence="14" type="ORF">MELLADRAFT_115980</name>
</gene>
<comment type="catalytic activity">
    <reaction evidence="9">
        <text>L-seryl-[protein] + ATP = O-phospho-L-seryl-[protein] + ADP + H(+)</text>
        <dbReference type="Rhea" id="RHEA:17989"/>
        <dbReference type="Rhea" id="RHEA-COMP:9863"/>
        <dbReference type="Rhea" id="RHEA-COMP:11604"/>
        <dbReference type="ChEBI" id="CHEBI:15378"/>
        <dbReference type="ChEBI" id="CHEBI:29999"/>
        <dbReference type="ChEBI" id="CHEBI:30616"/>
        <dbReference type="ChEBI" id="CHEBI:83421"/>
        <dbReference type="ChEBI" id="CHEBI:456216"/>
        <dbReference type="EC" id="2.7.11.1"/>
    </reaction>
</comment>
<organism evidence="15">
    <name type="scientific">Melampsora larici-populina (strain 98AG31 / pathotype 3-4-7)</name>
    <name type="common">Poplar leaf rust fungus</name>
    <dbReference type="NCBI Taxonomy" id="747676"/>
    <lineage>
        <taxon>Eukaryota</taxon>
        <taxon>Fungi</taxon>
        <taxon>Dikarya</taxon>
        <taxon>Basidiomycota</taxon>
        <taxon>Pucciniomycotina</taxon>
        <taxon>Pucciniomycetes</taxon>
        <taxon>Pucciniales</taxon>
        <taxon>Melampsoraceae</taxon>
        <taxon>Melampsora</taxon>
    </lineage>
</organism>
<comment type="similarity">
    <text evidence="1">Belongs to the protein kinase superfamily. CAMK Ser/Thr protein kinase family. NIM1 subfamily.</text>
</comment>
<dbReference type="InterPro" id="IPR028375">
    <property type="entry name" value="KA1/Ssp2_C"/>
</dbReference>
<dbReference type="InterPro" id="IPR017441">
    <property type="entry name" value="Protein_kinase_ATP_BS"/>
</dbReference>
<dbReference type="PROSITE" id="PS50011">
    <property type="entry name" value="PROTEIN_KINASE_DOM"/>
    <property type="match status" value="1"/>
</dbReference>
<evidence type="ECO:0000256" key="8">
    <source>
        <dbReference type="ARBA" id="ARBA00047899"/>
    </source>
</evidence>
<keyword evidence="15" id="KW-1185">Reference proteome</keyword>
<proteinExistence type="inferred from homology"/>
<feature type="compositionally biased region" description="Gly residues" evidence="11">
    <location>
        <begin position="922"/>
        <end position="932"/>
    </location>
</feature>
<keyword evidence="6" id="KW-0418">Kinase</keyword>
<evidence type="ECO:0000313" key="15">
    <source>
        <dbReference type="Proteomes" id="UP000001072"/>
    </source>
</evidence>
<dbReference type="GO" id="GO:0005524">
    <property type="term" value="F:ATP binding"/>
    <property type="evidence" value="ECO:0007669"/>
    <property type="project" value="UniProtKB-UniRule"/>
</dbReference>
<dbReference type="FunCoup" id="F4RGK0">
    <property type="interactions" value="127"/>
</dbReference>
<feature type="region of interest" description="Disordered" evidence="11">
    <location>
        <begin position="359"/>
        <end position="400"/>
    </location>
</feature>
<dbReference type="PROSITE" id="PS00108">
    <property type="entry name" value="PROTEIN_KINASE_ST"/>
    <property type="match status" value="1"/>
</dbReference>
<dbReference type="InterPro" id="IPR000719">
    <property type="entry name" value="Prot_kinase_dom"/>
</dbReference>
<dbReference type="PROSITE" id="PS50032">
    <property type="entry name" value="KA1"/>
    <property type="match status" value="1"/>
</dbReference>
<dbReference type="InterPro" id="IPR008271">
    <property type="entry name" value="Ser/Thr_kinase_AS"/>
</dbReference>
<dbReference type="SUPFAM" id="SSF103243">
    <property type="entry name" value="KA1-like"/>
    <property type="match status" value="1"/>
</dbReference>
<evidence type="ECO:0000256" key="5">
    <source>
        <dbReference type="ARBA" id="ARBA00022741"/>
    </source>
</evidence>
<dbReference type="InterPro" id="IPR011009">
    <property type="entry name" value="Kinase-like_dom_sf"/>
</dbReference>
<dbReference type="InParanoid" id="F4RGK0"/>
<evidence type="ECO:0000313" key="14">
    <source>
        <dbReference type="EMBL" id="EGG08521.1"/>
    </source>
</evidence>
<dbReference type="PANTHER" id="PTHR24346:SF82">
    <property type="entry name" value="KP78A-RELATED"/>
    <property type="match status" value="1"/>
</dbReference>
<feature type="domain" description="Protein kinase" evidence="12">
    <location>
        <begin position="12"/>
        <end position="294"/>
    </location>
</feature>
<evidence type="ECO:0000256" key="2">
    <source>
        <dbReference type="ARBA" id="ARBA00012513"/>
    </source>
</evidence>
<accession>F4RGK0</accession>
<dbReference type="RefSeq" id="XP_007408107.1">
    <property type="nucleotide sequence ID" value="XM_007408045.1"/>
</dbReference>
<feature type="region of interest" description="Disordered" evidence="11">
    <location>
        <begin position="490"/>
        <end position="613"/>
    </location>
</feature>
<dbReference type="KEGG" id="mlr:MELLADRAFT_115980"/>
<sequence length="1016" mass="110762">MTNRSRRQLGEYSLGKTLGAGSMGKVKLAISSVTGEKIAIKIIPRHTSLTAAQQQVEKSKELKEDGVNGSNYLEKAKIKDQGKEVRTIREASIVLLLHHPYVCGMKSMLVYPHHYYMLFEYVNGGQMLDYIISHGRLRERAARKFARQMGSALEYCHANSIVHRDLKIENILISKTGNIKIIDFGLSNLFSPNSNLQTFCGSLYFAAPELLNAKVYIGPEVDVWSFGIVLFVLVCGKVPFDDQSMPALHAKIKRGHVDYPTWLSSECKHILSRMLVTNPQNRASLTEVLSHPWMVKGFDGPPDSHIPHREPLRINEIQEEVVKGMTGFEFGTAEKIEADLRAVLTSELYQKVLKNHDSKRSRLDGHPDIYSSSQSGSSASMAANGIKKEHRGDRELPKATNKSAKRFSGFGFYGKKIAAVLGSNSTSKHEEKSNESNPLDTSVLLNGQSLDTVDPTRGFHPLISIYYLVREKIEREKIYGPGFFASSTLSVTGPPPPPAPPSAYKSAYSPTVPDFPDIRPPAAAAVNTNNDNPPPRSALKHRTSGYQTAEEDRNHRTRSSARPSTAVAVMSTAPKSAPASPARPGDETDHPRRSTQANAQRSELGSKPPTSRAERVLSMIETSDQAHHQSTSIAKRFGSFLGRSSSVVDPDHDYKRHRPRTSIGGSGHKSSTKTPLSALPQVTETRRIDPDDVPLSAPAHGKPVSRASTIGVPGTGAGTTKESSSTAANRTIPHSASAGSSWRPRLNSLHNPTSTPSEGEDQGTSLSMGNGGVEAPNANNCTTLLESEEEEITNHHREVEVENENERPESGGMIPSSKYQVEFSGRTASPSRGDKIKPIYLKGLFSVATTSTRGPQVLRTDLIKVLNRIGVQNREIKGGFECAHAPSIDLSRLGKGRDRVGVSNERVSSSSPPQESTTAGVGSAGGGTGGTGAMIKRKLSRGSFIENGGSDALSLSNHQKGNFSKKTKDDLVVRFEIFIVKMPLLPGINGLQFRRISGNVWQYQTFAKRILQELKL</sequence>
<feature type="compositionally biased region" description="Basic and acidic residues" evidence="11">
    <location>
        <begin position="386"/>
        <end position="397"/>
    </location>
</feature>
<dbReference type="Gene3D" id="1.10.510.10">
    <property type="entry name" value="Transferase(Phosphotransferase) domain 1"/>
    <property type="match status" value="1"/>
</dbReference>
<evidence type="ECO:0000256" key="6">
    <source>
        <dbReference type="ARBA" id="ARBA00022777"/>
    </source>
</evidence>
<dbReference type="GO" id="GO:0005737">
    <property type="term" value="C:cytoplasm"/>
    <property type="evidence" value="ECO:0007669"/>
    <property type="project" value="TreeGrafter"/>
</dbReference>
<feature type="compositionally biased region" description="Polar residues" evidence="11">
    <location>
        <begin position="748"/>
        <end position="768"/>
    </location>
</feature>
<dbReference type="GO" id="GO:0035556">
    <property type="term" value="P:intracellular signal transduction"/>
    <property type="evidence" value="ECO:0007669"/>
    <property type="project" value="TreeGrafter"/>
</dbReference>
<dbReference type="PROSITE" id="PS00107">
    <property type="entry name" value="PROTEIN_KINASE_ATP"/>
    <property type="match status" value="1"/>
</dbReference>
<feature type="compositionally biased region" description="Low complexity" evidence="11">
    <location>
        <begin position="571"/>
        <end position="583"/>
    </location>
</feature>
<feature type="domain" description="KA1" evidence="13">
    <location>
        <begin position="966"/>
        <end position="1016"/>
    </location>
</feature>
<dbReference type="Proteomes" id="UP000001072">
    <property type="component" value="Unassembled WGS sequence"/>
</dbReference>
<evidence type="ECO:0000259" key="13">
    <source>
        <dbReference type="PROSITE" id="PS50032"/>
    </source>
</evidence>